<dbReference type="Proteomes" id="UP001152622">
    <property type="component" value="Chromosome 18"/>
</dbReference>
<comment type="caution">
    <text evidence="2">The sequence shown here is derived from an EMBL/GenBank/DDBJ whole genome shotgun (WGS) entry which is preliminary data.</text>
</comment>
<sequence length="148" mass="16567">MTHMFTISDNDSETSDEVVEADQLAVPDVSLSGPALERLRLHSDSQTSSASQGEDEFEEGDEVQPFRGRSRSAPPELWAAMHYGRKLRRMSDEFDTLLLDKGEMKKVRSAANAKQMRTSSSWFSFWRRKETDTEITSSASGADGRSAE</sequence>
<dbReference type="PANTHER" id="PTHR28540:SF1">
    <property type="entry name" value="BCL2-ASSOCIATED AGONIST OF CELL DEATH"/>
    <property type="match status" value="1"/>
</dbReference>
<dbReference type="EMBL" id="JAINUF010000018">
    <property type="protein sequence ID" value="KAJ8338047.1"/>
    <property type="molecule type" value="Genomic_DNA"/>
</dbReference>
<evidence type="ECO:0000313" key="3">
    <source>
        <dbReference type="Proteomes" id="UP001152622"/>
    </source>
</evidence>
<evidence type="ECO:0008006" key="4">
    <source>
        <dbReference type="Google" id="ProtNLM"/>
    </source>
</evidence>
<name>A0A9Q1EFV6_SYNKA</name>
<dbReference type="AlphaFoldDB" id="A0A9Q1EFV6"/>
<feature type="compositionally biased region" description="Acidic residues" evidence="1">
    <location>
        <begin position="53"/>
        <end position="62"/>
    </location>
</feature>
<accession>A0A9Q1EFV6</accession>
<protein>
    <recommendedName>
        <fullName evidence="4">Bcl2-associated agonist of cell death</fullName>
    </recommendedName>
</protein>
<organism evidence="2 3">
    <name type="scientific">Synaphobranchus kaupii</name>
    <name type="common">Kaup's arrowtooth eel</name>
    <dbReference type="NCBI Taxonomy" id="118154"/>
    <lineage>
        <taxon>Eukaryota</taxon>
        <taxon>Metazoa</taxon>
        <taxon>Chordata</taxon>
        <taxon>Craniata</taxon>
        <taxon>Vertebrata</taxon>
        <taxon>Euteleostomi</taxon>
        <taxon>Actinopterygii</taxon>
        <taxon>Neopterygii</taxon>
        <taxon>Teleostei</taxon>
        <taxon>Anguilliformes</taxon>
        <taxon>Synaphobranchidae</taxon>
        <taxon>Synaphobranchus</taxon>
    </lineage>
</organism>
<keyword evidence="3" id="KW-1185">Reference proteome</keyword>
<gene>
    <name evidence="2" type="ORF">SKAU_G00370130</name>
</gene>
<feature type="compositionally biased region" description="Acidic residues" evidence="1">
    <location>
        <begin position="10"/>
        <end position="20"/>
    </location>
</feature>
<dbReference type="OrthoDB" id="8991151at2759"/>
<evidence type="ECO:0000313" key="2">
    <source>
        <dbReference type="EMBL" id="KAJ8338047.1"/>
    </source>
</evidence>
<evidence type="ECO:0000256" key="1">
    <source>
        <dbReference type="SAM" id="MobiDB-lite"/>
    </source>
</evidence>
<proteinExistence type="predicted"/>
<reference evidence="2" key="1">
    <citation type="journal article" date="2023" name="Science">
        <title>Genome structures resolve the early diversification of teleost fishes.</title>
        <authorList>
            <person name="Parey E."/>
            <person name="Louis A."/>
            <person name="Montfort J."/>
            <person name="Bouchez O."/>
            <person name="Roques C."/>
            <person name="Iampietro C."/>
            <person name="Lluch J."/>
            <person name="Castinel A."/>
            <person name="Donnadieu C."/>
            <person name="Desvignes T."/>
            <person name="Floi Bucao C."/>
            <person name="Jouanno E."/>
            <person name="Wen M."/>
            <person name="Mejri S."/>
            <person name="Dirks R."/>
            <person name="Jansen H."/>
            <person name="Henkel C."/>
            <person name="Chen W.J."/>
            <person name="Zahm M."/>
            <person name="Cabau C."/>
            <person name="Klopp C."/>
            <person name="Thompson A.W."/>
            <person name="Robinson-Rechavi M."/>
            <person name="Braasch I."/>
            <person name="Lecointre G."/>
            <person name="Bobe J."/>
            <person name="Postlethwait J.H."/>
            <person name="Berthelot C."/>
            <person name="Roest Crollius H."/>
            <person name="Guiguen Y."/>
        </authorList>
    </citation>
    <scope>NUCLEOTIDE SEQUENCE</scope>
    <source>
        <strain evidence="2">WJC10195</strain>
    </source>
</reference>
<dbReference type="PANTHER" id="PTHR28540">
    <property type="entry name" value="BCL2-ASSOCIATED AGONIST OF CELL DEATH"/>
    <property type="match status" value="1"/>
</dbReference>
<dbReference type="Pfam" id="PF10514">
    <property type="entry name" value="Bcl-2_BAD"/>
    <property type="match status" value="1"/>
</dbReference>
<feature type="region of interest" description="Disordered" evidence="1">
    <location>
        <begin position="1"/>
        <end position="75"/>
    </location>
</feature>
<dbReference type="GO" id="GO:0006915">
    <property type="term" value="P:apoptotic process"/>
    <property type="evidence" value="ECO:0007669"/>
    <property type="project" value="InterPro"/>
</dbReference>
<dbReference type="InterPro" id="IPR018868">
    <property type="entry name" value="BAD"/>
</dbReference>